<dbReference type="Gene3D" id="3.10.450.50">
    <property type="match status" value="1"/>
</dbReference>
<dbReference type="PANTHER" id="PTHR34003:SF2">
    <property type="entry name" value="SNOAL-LIKE DOMAIN-CONTAINING PROTEIN"/>
    <property type="match status" value="1"/>
</dbReference>
<dbReference type="EMBL" id="PDEQ01000001">
    <property type="protein sequence ID" value="PEN14908.1"/>
    <property type="molecule type" value="Genomic_DNA"/>
</dbReference>
<evidence type="ECO:0000313" key="2">
    <source>
        <dbReference type="EMBL" id="PEN14908.1"/>
    </source>
</evidence>
<evidence type="ECO:0000259" key="1">
    <source>
        <dbReference type="Pfam" id="PF20409"/>
    </source>
</evidence>
<accession>A0A2A8D2M7</accession>
<name>A0A2A8D2M7_9BACT</name>
<proteinExistence type="predicted"/>
<dbReference type="Proteomes" id="UP000220102">
    <property type="component" value="Unassembled WGS sequence"/>
</dbReference>
<dbReference type="Pfam" id="PF20409">
    <property type="entry name" value="SnoaL_5"/>
    <property type="match status" value="1"/>
</dbReference>
<comment type="caution">
    <text evidence="2">The sequence shown here is derived from an EMBL/GenBank/DDBJ whole genome shotgun (WGS) entry which is preliminary data.</text>
</comment>
<dbReference type="SUPFAM" id="SSF54427">
    <property type="entry name" value="NTF2-like"/>
    <property type="match status" value="1"/>
</dbReference>
<organism evidence="2 3">
    <name type="scientific">Longibacter salinarum</name>
    <dbReference type="NCBI Taxonomy" id="1850348"/>
    <lineage>
        <taxon>Bacteria</taxon>
        <taxon>Pseudomonadati</taxon>
        <taxon>Rhodothermota</taxon>
        <taxon>Rhodothermia</taxon>
        <taxon>Rhodothermales</taxon>
        <taxon>Salisaetaceae</taxon>
        <taxon>Longibacter</taxon>
    </lineage>
</organism>
<sequence length="135" mass="15742">MTYLERAKDLYAQMAEGKIMEAFERYYRDDVVVVEADGQERHGKDAQRKAIEEWLASVEEMHGGATEHVTSNEEEGVTMVQSFTDVTMHGERMPFREIAVQEWEGDQIVRESFFYFVPAEMQQRMAEKQAQPKRA</sequence>
<dbReference type="OrthoDB" id="336094at2"/>
<dbReference type="InterPro" id="IPR046860">
    <property type="entry name" value="SnoaL_5"/>
</dbReference>
<dbReference type="AlphaFoldDB" id="A0A2A8D2M7"/>
<reference evidence="2 3" key="1">
    <citation type="submission" date="2017-10" db="EMBL/GenBank/DDBJ databases">
        <title>Draft genome of Longibacter Salinarum.</title>
        <authorList>
            <person name="Goh K.M."/>
            <person name="Shamsir M.S."/>
            <person name="Lim S.W."/>
        </authorList>
    </citation>
    <scope>NUCLEOTIDE SEQUENCE [LARGE SCALE GENOMIC DNA]</scope>
    <source>
        <strain evidence="2 3">KCTC 52045</strain>
    </source>
</reference>
<dbReference type="RefSeq" id="WP_098073806.1">
    <property type="nucleotide sequence ID" value="NZ_PDEQ01000001.1"/>
</dbReference>
<dbReference type="InterPro" id="IPR032710">
    <property type="entry name" value="NTF2-like_dom_sf"/>
</dbReference>
<feature type="domain" description="SnoaL-like" evidence="1">
    <location>
        <begin position="8"/>
        <end position="115"/>
    </location>
</feature>
<dbReference type="PANTHER" id="PTHR34003">
    <property type="entry name" value="BLL2395 PROTEIN"/>
    <property type="match status" value="1"/>
</dbReference>
<gene>
    <name evidence="2" type="ORF">CRI94_01025</name>
</gene>
<protein>
    <recommendedName>
        <fullName evidence="1">SnoaL-like domain-containing protein</fullName>
    </recommendedName>
</protein>
<keyword evidence="3" id="KW-1185">Reference proteome</keyword>
<evidence type="ECO:0000313" key="3">
    <source>
        <dbReference type="Proteomes" id="UP000220102"/>
    </source>
</evidence>